<reference evidence="3 4" key="1">
    <citation type="submission" date="2019-11" db="EMBL/GenBank/DDBJ databases">
        <title>Genome sequence of Deinococcus xianganensis Y35, AI-2 producing algicidal bacterium, isolated from lake water.</title>
        <authorList>
            <person name="Li Y."/>
        </authorList>
    </citation>
    <scope>NUCLEOTIDE SEQUENCE [LARGE SCALE GENOMIC DNA]</scope>
    <source>
        <strain evidence="3 4">Y35</strain>
    </source>
</reference>
<dbReference type="AlphaFoldDB" id="A0A6I4YKE8"/>
<dbReference type="Gene3D" id="3.40.630.30">
    <property type="match status" value="1"/>
</dbReference>
<dbReference type="SUPFAM" id="SSF55729">
    <property type="entry name" value="Acyl-CoA N-acyltransferases (Nat)"/>
    <property type="match status" value="1"/>
</dbReference>
<comment type="caution">
    <text evidence="3">The sequence shown here is derived from an EMBL/GenBank/DDBJ whole genome shotgun (WGS) entry which is preliminary data.</text>
</comment>
<feature type="region of interest" description="Disordered" evidence="1">
    <location>
        <begin position="1"/>
        <end position="21"/>
    </location>
</feature>
<name>A0A6I4YKE8_9DEIO</name>
<evidence type="ECO:0000313" key="3">
    <source>
        <dbReference type="EMBL" id="MXV21992.1"/>
    </source>
</evidence>
<accession>A0A6I4YKE8</accession>
<keyword evidence="3" id="KW-0808">Transferase</keyword>
<protein>
    <submittedName>
        <fullName evidence="3">GNAT family N-acetyltransferase</fullName>
    </submittedName>
</protein>
<dbReference type="PROSITE" id="PS51186">
    <property type="entry name" value="GNAT"/>
    <property type="match status" value="1"/>
</dbReference>
<proteinExistence type="predicted"/>
<evidence type="ECO:0000259" key="2">
    <source>
        <dbReference type="PROSITE" id="PS51186"/>
    </source>
</evidence>
<evidence type="ECO:0000313" key="4">
    <source>
        <dbReference type="Proteomes" id="UP000430519"/>
    </source>
</evidence>
<dbReference type="Proteomes" id="UP000430519">
    <property type="component" value="Unassembled WGS sequence"/>
</dbReference>
<organism evidence="3 4">
    <name type="scientific">Deinococcus xianganensis</name>
    <dbReference type="NCBI Taxonomy" id="1507289"/>
    <lineage>
        <taxon>Bacteria</taxon>
        <taxon>Thermotogati</taxon>
        <taxon>Deinococcota</taxon>
        <taxon>Deinococci</taxon>
        <taxon>Deinococcales</taxon>
        <taxon>Deinococcaceae</taxon>
        <taxon>Deinococcus</taxon>
    </lineage>
</organism>
<keyword evidence="4" id="KW-1185">Reference proteome</keyword>
<dbReference type="GO" id="GO:0016747">
    <property type="term" value="F:acyltransferase activity, transferring groups other than amino-acyl groups"/>
    <property type="evidence" value="ECO:0007669"/>
    <property type="project" value="InterPro"/>
</dbReference>
<dbReference type="InterPro" id="IPR016181">
    <property type="entry name" value="Acyl_CoA_acyltransferase"/>
</dbReference>
<dbReference type="EMBL" id="WVHK01000164">
    <property type="protein sequence ID" value="MXV21992.1"/>
    <property type="molecule type" value="Genomic_DNA"/>
</dbReference>
<evidence type="ECO:0000256" key="1">
    <source>
        <dbReference type="SAM" id="MobiDB-lite"/>
    </source>
</evidence>
<feature type="domain" description="N-acetyltransferase" evidence="2">
    <location>
        <begin position="77"/>
        <end position="219"/>
    </location>
</feature>
<gene>
    <name evidence="3" type="ORF">GLX28_20440</name>
</gene>
<dbReference type="InterPro" id="IPR000182">
    <property type="entry name" value="GNAT_dom"/>
</dbReference>
<sequence>MPPRQPGTAYTAPVPPIRPARSDDARAAGHVAYETGFFGASAARYFPAPDLFARLWVGPYFAGAGAGLFVTHDARGVTGYVLGSPDPQRYRRALLRVLPGTWRDTPPRALPAVTRYLLRAARHPAPHAPPDRYPAHLHLNLLPRARGQRLADPLLDAHLGTLRTLGVPGVQLSTTSENRAALAAYRRHGFEVRERRLTDLWTPWLGHPAEHVVMTLDLT</sequence>